<proteinExistence type="inferred from homology"/>
<evidence type="ECO:0000256" key="5">
    <source>
        <dbReference type="SAM" id="MobiDB-lite"/>
    </source>
</evidence>
<comment type="cofactor">
    <cofactor evidence="1">
        <name>Mg(2+)</name>
        <dbReference type="ChEBI" id="CHEBI:18420"/>
    </cofactor>
</comment>
<feature type="domain" description="Nudix hydrolase" evidence="6">
    <location>
        <begin position="6"/>
        <end position="146"/>
    </location>
</feature>
<comment type="similarity">
    <text evidence="2 4">Belongs to the Nudix hydrolase family.</text>
</comment>
<dbReference type="GO" id="GO:0016787">
    <property type="term" value="F:hydrolase activity"/>
    <property type="evidence" value="ECO:0007669"/>
    <property type="project" value="UniProtKB-KW"/>
</dbReference>
<dbReference type="Gene3D" id="3.90.79.10">
    <property type="entry name" value="Nucleoside Triphosphate Pyrophosphohydrolase"/>
    <property type="match status" value="1"/>
</dbReference>
<dbReference type="OrthoDB" id="9804442at2"/>
<gene>
    <name evidence="7" type="ORF">EAE32_04650</name>
</gene>
<reference evidence="7 8" key="1">
    <citation type="submission" date="2018-10" db="EMBL/GenBank/DDBJ databases">
        <title>Kocuria tytonicola, new bacteria from the preen glands of American barn owls (Tyto furcata).</title>
        <authorList>
            <person name="Braun M.S."/>
            <person name="Wang E."/>
            <person name="Zimmermann S."/>
            <person name="Boutin S."/>
            <person name="Wagner H."/>
            <person name="Wink M."/>
        </authorList>
    </citation>
    <scope>NUCLEOTIDE SEQUENCE [LARGE SCALE GENOMIC DNA]</scope>
    <source>
        <strain evidence="7 8">473</strain>
    </source>
</reference>
<dbReference type="EMBL" id="RDEX01000001">
    <property type="protein sequence ID" value="RLY94477.1"/>
    <property type="molecule type" value="Genomic_DNA"/>
</dbReference>
<evidence type="ECO:0000259" key="6">
    <source>
        <dbReference type="PROSITE" id="PS51462"/>
    </source>
</evidence>
<dbReference type="PROSITE" id="PS51462">
    <property type="entry name" value="NUDIX"/>
    <property type="match status" value="1"/>
</dbReference>
<dbReference type="InterPro" id="IPR015797">
    <property type="entry name" value="NUDIX_hydrolase-like_dom_sf"/>
</dbReference>
<evidence type="ECO:0000256" key="1">
    <source>
        <dbReference type="ARBA" id="ARBA00001946"/>
    </source>
</evidence>
<dbReference type="AlphaFoldDB" id="A0A3L9LZH5"/>
<dbReference type="RefSeq" id="WP_121844855.1">
    <property type="nucleotide sequence ID" value="NZ_PHOA01000001.1"/>
</dbReference>
<feature type="region of interest" description="Disordered" evidence="5">
    <location>
        <begin position="150"/>
        <end position="171"/>
    </location>
</feature>
<dbReference type="InterPro" id="IPR020084">
    <property type="entry name" value="NUDIX_hydrolase_CS"/>
</dbReference>
<evidence type="ECO:0000256" key="2">
    <source>
        <dbReference type="ARBA" id="ARBA00005582"/>
    </source>
</evidence>
<dbReference type="PANTHER" id="PTHR43046:SF14">
    <property type="entry name" value="MUTT_NUDIX FAMILY PROTEIN"/>
    <property type="match status" value="1"/>
</dbReference>
<evidence type="ECO:0000256" key="4">
    <source>
        <dbReference type="RuleBase" id="RU003476"/>
    </source>
</evidence>
<evidence type="ECO:0000313" key="8">
    <source>
        <dbReference type="Proteomes" id="UP000277871"/>
    </source>
</evidence>
<sequence length="171" mass="18911">MSQPFDSRVGAYALITRDDHLLLTHWNPRHPDFEGAWTLPGGGMEPGEQPEQTMLREVFEETGYRVASDGLVGVHSYWMSPEQRLDPTTRGNHACRVLYTAHIMSGELAVEQDGSSDDAAWFPLAEVGGLKRLDLVDQGLRLAGLEQFVGEQTPPEAVAEQDVSTEPGHDR</sequence>
<dbReference type="Pfam" id="PF00293">
    <property type="entry name" value="NUDIX"/>
    <property type="match status" value="1"/>
</dbReference>
<keyword evidence="8" id="KW-1185">Reference proteome</keyword>
<evidence type="ECO:0000256" key="3">
    <source>
        <dbReference type="ARBA" id="ARBA00022801"/>
    </source>
</evidence>
<dbReference type="CDD" id="cd02883">
    <property type="entry name" value="NUDIX_Hydrolase"/>
    <property type="match status" value="1"/>
</dbReference>
<keyword evidence="3 4" id="KW-0378">Hydrolase</keyword>
<dbReference type="InterPro" id="IPR020476">
    <property type="entry name" value="Nudix_hydrolase"/>
</dbReference>
<dbReference type="Proteomes" id="UP000277871">
    <property type="component" value="Unassembled WGS sequence"/>
</dbReference>
<name>A0A3L9LZH5_9MICC</name>
<protein>
    <submittedName>
        <fullName evidence="7">NUDIX domain-containing protein</fullName>
    </submittedName>
</protein>
<dbReference type="PROSITE" id="PS00893">
    <property type="entry name" value="NUDIX_BOX"/>
    <property type="match status" value="1"/>
</dbReference>
<organism evidence="7 8">
    <name type="scientific">Kocuria tytonicola</name>
    <dbReference type="NCBI Taxonomy" id="2055946"/>
    <lineage>
        <taxon>Bacteria</taxon>
        <taxon>Bacillati</taxon>
        <taxon>Actinomycetota</taxon>
        <taxon>Actinomycetes</taxon>
        <taxon>Micrococcales</taxon>
        <taxon>Micrococcaceae</taxon>
        <taxon>Kocuria</taxon>
    </lineage>
</organism>
<dbReference type="PANTHER" id="PTHR43046">
    <property type="entry name" value="GDP-MANNOSE MANNOSYL HYDROLASE"/>
    <property type="match status" value="1"/>
</dbReference>
<accession>A0A3L9LZH5</accession>
<comment type="caution">
    <text evidence="7">The sequence shown here is derived from an EMBL/GenBank/DDBJ whole genome shotgun (WGS) entry which is preliminary data.</text>
</comment>
<dbReference type="PRINTS" id="PR00502">
    <property type="entry name" value="NUDIXFAMILY"/>
</dbReference>
<evidence type="ECO:0000313" key="7">
    <source>
        <dbReference type="EMBL" id="RLY94477.1"/>
    </source>
</evidence>
<dbReference type="SUPFAM" id="SSF55811">
    <property type="entry name" value="Nudix"/>
    <property type="match status" value="1"/>
</dbReference>
<dbReference type="InterPro" id="IPR000086">
    <property type="entry name" value="NUDIX_hydrolase_dom"/>
</dbReference>